<dbReference type="InterPro" id="IPR007963">
    <property type="entry name" value="Peptidase_M61_catalytic"/>
</dbReference>
<dbReference type="InterPro" id="IPR027268">
    <property type="entry name" value="Peptidase_M4/M1_CTD_sf"/>
</dbReference>
<gene>
    <name evidence="2" type="ORF">JKL49_18040</name>
</gene>
<dbReference type="AlphaFoldDB" id="A0A974P188"/>
<protein>
    <recommendedName>
        <fullName evidence="1">Peptidase M61 catalytic domain-containing protein</fullName>
    </recommendedName>
</protein>
<dbReference type="Gene3D" id="1.10.390.10">
    <property type="entry name" value="Neutral Protease Domain 2"/>
    <property type="match status" value="1"/>
</dbReference>
<proteinExistence type="predicted"/>
<name>A0A974P188_9CAUL</name>
<dbReference type="EMBL" id="CP068570">
    <property type="protein sequence ID" value="QQZ49074.1"/>
    <property type="molecule type" value="Genomic_DNA"/>
</dbReference>
<evidence type="ECO:0000313" key="2">
    <source>
        <dbReference type="EMBL" id="QQZ49074.1"/>
    </source>
</evidence>
<reference evidence="2" key="1">
    <citation type="submission" date="2021-01" db="EMBL/GenBank/DDBJ databases">
        <title>Genome sequence of Phenylobacterium sp. 20VBR1 isolated from a valley glaceir, Ny-Alesund, Svalbard.</title>
        <authorList>
            <person name="Thomas F.A."/>
            <person name="Krishnan K.P."/>
            <person name="Sinha R.K."/>
        </authorList>
    </citation>
    <scope>NUCLEOTIDE SEQUENCE</scope>
    <source>
        <strain evidence="2">20VBR1</strain>
    </source>
</reference>
<feature type="domain" description="Peptidase M61 catalytic" evidence="1">
    <location>
        <begin position="16"/>
        <end position="69"/>
    </location>
</feature>
<dbReference type="Pfam" id="PF05299">
    <property type="entry name" value="Peptidase_M61"/>
    <property type="match status" value="1"/>
</dbReference>
<sequence>MHTWLPNQTGGLPLEDEARDYWFSEGFTDFYATRVLLASGIWSLEDYAARYNEVLTRYDGSAARNFTADQVMAVFWTNQDAQQSPMTGAGCWLTWDRAVRTASGGRLSLDDVMRRQRTRTGGRQGVWRGLVSRHAAPWRPASTSRPTWRAM</sequence>
<evidence type="ECO:0000259" key="1">
    <source>
        <dbReference type="Pfam" id="PF05299"/>
    </source>
</evidence>
<organism evidence="2">
    <name type="scientific">Phenylobacterium glaciei</name>
    <dbReference type="NCBI Taxonomy" id="2803784"/>
    <lineage>
        <taxon>Bacteria</taxon>
        <taxon>Pseudomonadati</taxon>
        <taxon>Pseudomonadota</taxon>
        <taxon>Alphaproteobacteria</taxon>
        <taxon>Caulobacterales</taxon>
        <taxon>Caulobacteraceae</taxon>
        <taxon>Phenylobacterium</taxon>
    </lineage>
</organism>
<accession>A0A974P188</accession>